<feature type="binding site" evidence="11 13">
    <location>
        <position position="324"/>
    </location>
    <ligand>
        <name>ATP</name>
        <dbReference type="ChEBI" id="CHEBI:30616"/>
    </ligand>
</feature>
<feature type="binding site" evidence="11 13">
    <location>
        <position position="293"/>
    </location>
    <ligand>
        <name>ATP</name>
        <dbReference type="ChEBI" id="CHEBI:30616"/>
    </ligand>
</feature>
<evidence type="ECO:0000256" key="4">
    <source>
        <dbReference type="ARBA" id="ARBA00013061"/>
    </source>
</evidence>
<feature type="binding site" evidence="12">
    <location>
        <position position="36"/>
    </location>
    <ligand>
        <name>(2R)-3-phosphoglycerate</name>
        <dbReference type="ChEBI" id="CHEBI:58272"/>
    </ligand>
</feature>
<comment type="pathway">
    <text evidence="2 11">Carbohydrate degradation; glycolysis; pyruvate from D-glyceraldehyde 3-phosphate: step 2/5.</text>
</comment>
<keyword evidence="9 11" id="KW-0067">ATP-binding</keyword>
<dbReference type="PROSITE" id="PS00111">
    <property type="entry name" value="PGLYCERATE_KINASE"/>
    <property type="match status" value="1"/>
</dbReference>
<reference evidence="15 16" key="1">
    <citation type="submission" date="2022-12" db="EMBL/GenBank/DDBJ databases">
        <title>Metagenome assembled genome from gulf of manar.</title>
        <authorList>
            <person name="Kohli P."/>
            <person name="Pk S."/>
            <person name="Venkata Ramana C."/>
            <person name="Sasikala C."/>
        </authorList>
    </citation>
    <scope>NUCLEOTIDE SEQUENCE [LARGE SCALE GENOMIC DNA]</scope>
    <source>
        <strain evidence="15">JB008</strain>
    </source>
</reference>
<evidence type="ECO:0000256" key="5">
    <source>
        <dbReference type="ARBA" id="ARBA00016471"/>
    </source>
</evidence>
<evidence type="ECO:0000256" key="13">
    <source>
        <dbReference type="PIRSR" id="PIRSR000724-2"/>
    </source>
</evidence>
<keyword evidence="6 11" id="KW-0808">Transferase</keyword>
<keyword evidence="7 11" id="KW-0547">Nucleotide-binding</keyword>
<dbReference type="InterPro" id="IPR001576">
    <property type="entry name" value="Phosphoglycerate_kinase"/>
</dbReference>
<dbReference type="EMBL" id="JAQQAL010000022">
    <property type="protein sequence ID" value="MDC7227174.1"/>
    <property type="molecule type" value="Genomic_DNA"/>
</dbReference>
<dbReference type="PRINTS" id="PR00477">
    <property type="entry name" value="PHGLYCKINASE"/>
</dbReference>
<organism evidence="15 16">
    <name type="scientific">Candidatus Thalassospirochaeta sargassi</name>
    <dbReference type="NCBI Taxonomy" id="3119039"/>
    <lineage>
        <taxon>Bacteria</taxon>
        <taxon>Pseudomonadati</taxon>
        <taxon>Spirochaetota</taxon>
        <taxon>Spirochaetia</taxon>
        <taxon>Spirochaetales</taxon>
        <taxon>Spirochaetaceae</taxon>
        <taxon>Candidatus Thalassospirochaeta</taxon>
    </lineage>
</organism>
<gene>
    <name evidence="11" type="primary">pgk</name>
    <name evidence="15" type="ORF">PQJ61_10475</name>
</gene>
<feature type="binding site" evidence="12">
    <location>
        <position position="119"/>
    </location>
    <ligand>
        <name>(2R)-3-phosphoglycerate</name>
        <dbReference type="ChEBI" id="CHEBI:58272"/>
    </ligand>
</feature>
<sequence>MGLKTVKDIDLKNKRVLIRVDFNVPLKEGVITDDTRIQAALPTIKYILEQEGASLIVMSHCGRPKGEKNPAFSLKPAADRLAELISNEVIMGSDVIGEEVEKAASELKAGQVLVLENTRFYAEETKNDMGFAEKIAKLGDVFINDAFGTAHRAHASTEGVSHFLPSAAGFLIEKECLFFDGILENPKKPFVAIIGGAKVSSKIGVLESLLERADSLIIGGGMAYTFLFAQGHKIGKSLFEEDYLETAKNLLEKAAEKGVEIILPEDHVAATEFSENAAAEKIDGLDIPADMLGMDIGEKTLSKVKERILSAASIVWNGPMGVFEFKAFAAGTLKVAEWVADCKGTTVVGGGDSVAAVNKFGFADRIDHVSTGGGASLEFLEGKVLPGIEALRN</sequence>
<evidence type="ECO:0000256" key="14">
    <source>
        <dbReference type="RuleBase" id="RU000532"/>
    </source>
</evidence>
<feature type="binding site" evidence="11">
    <location>
        <position position="36"/>
    </location>
    <ligand>
        <name>substrate</name>
    </ligand>
</feature>
<keyword evidence="8 11" id="KW-0418">Kinase</keyword>
<feature type="binding site" evidence="11">
    <location>
        <position position="119"/>
    </location>
    <ligand>
        <name>substrate</name>
    </ligand>
</feature>
<evidence type="ECO:0000313" key="15">
    <source>
        <dbReference type="EMBL" id="MDC7227174.1"/>
    </source>
</evidence>
<feature type="binding site" evidence="11 13">
    <location>
        <begin position="350"/>
        <end position="353"/>
    </location>
    <ligand>
        <name>ATP</name>
        <dbReference type="ChEBI" id="CHEBI:30616"/>
    </ligand>
</feature>
<evidence type="ECO:0000256" key="9">
    <source>
        <dbReference type="ARBA" id="ARBA00022840"/>
    </source>
</evidence>
<comment type="caution">
    <text evidence="15">The sequence shown here is derived from an EMBL/GenBank/DDBJ whole genome shotgun (WGS) entry which is preliminary data.</text>
</comment>
<evidence type="ECO:0000256" key="8">
    <source>
        <dbReference type="ARBA" id="ARBA00022777"/>
    </source>
</evidence>
<proteinExistence type="inferred from homology"/>
<dbReference type="GO" id="GO:0004618">
    <property type="term" value="F:phosphoglycerate kinase activity"/>
    <property type="evidence" value="ECO:0007669"/>
    <property type="project" value="UniProtKB-UniRule"/>
</dbReference>
<comment type="catalytic activity">
    <reaction evidence="1 11 14">
        <text>(2R)-3-phosphoglycerate + ATP = (2R)-3-phospho-glyceroyl phosphate + ADP</text>
        <dbReference type="Rhea" id="RHEA:14801"/>
        <dbReference type="ChEBI" id="CHEBI:30616"/>
        <dbReference type="ChEBI" id="CHEBI:57604"/>
        <dbReference type="ChEBI" id="CHEBI:58272"/>
        <dbReference type="ChEBI" id="CHEBI:456216"/>
        <dbReference type="EC" id="2.7.2.3"/>
    </reaction>
</comment>
<dbReference type="InterPro" id="IPR015911">
    <property type="entry name" value="Phosphoglycerate_kinase_CS"/>
</dbReference>
<evidence type="ECO:0000256" key="11">
    <source>
        <dbReference type="HAMAP-Rule" id="MF_00145"/>
    </source>
</evidence>
<keyword evidence="10 11" id="KW-0324">Glycolysis</keyword>
<dbReference type="GO" id="GO:0005829">
    <property type="term" value="C:cytosol"/>
    <property type="evidence" value="ECO:0007669"/>
    <property type="project" value="TreeGrafter"/>
</dbReference>
<evidence type="ECO:0000256" key="2">
    <source>
        <dbReference type="ARBA" id="ARBA00004838"/>
    </source>
</evidence>
<dbReference type="Gene3D" id="3.40.50.1260">
    <property type="entry name" value="Phosphoglycerate kinase, N-terminal domain"/>
    <property type="match status" value="2"/>
</dbReference>
<comment type="similarity">
    <text evidence="3 11 14">Belongs to the phosphoglycerate kinase family.</text>
</comment>
<dbReference type="SUPFAM" id="SSF53748">
    <property type="entry name" value="Phosphoglycerate kinase"/>
    <property type="match status" value="1"/>
</dbReference>
<dbReference type="CDD" id="cd00318">
    <property type="entry name" value="Phosphoglycerate_kinase"/>
    <property type="match status" value="1"/>
</dbReference>
<dbReference type="GO" id="GO:0006096">
    <property type="term" value="P:glycolytic process"/>
    <property type="evidence" value="ECO:0007669"/>
    <property type="project" value="UniProtKB-UniRule"/>
</dbReference>
<feature type="binding site" evidence="11">
    <location>
        <position position="152"/>
    </location>
    <ligand>
        <name>substrate</name>
    </ligand>
</feature>
<dbReference type="GO" id="GO:0043531">
    <property type="term" value="F:ADP binding"/>
    <property type="evidence" value="ECO:0007669"/>
    <property type="project" value="TreeGrafter"/>
</dbReference>
<feature type="binding site" evidence="11 12">
    <location>
        <begin position="21"/>
        <end position="23"/>
    </location>
    <ligand>
        <name>substrate</name>
    </ligand>
</feature>
<dbReference type="InterPro" id="IPR015824">
    <property type="entry name" value="Phosphoglycerate_kinase_N"/>
</dbReference>
<dbReference type="GO" id="GO:0006094">
    <property type="term" value="P:gluconeogenesis"/>
    <property type="evidence" value="ECO:0007669"/>
    <property type="project" value="TreeGrafter"/>
</dbReference>
<dbReference type="PIRSF" id="PIRSF000724">
    <property type="entry name" value="Pgk"/>
    <property type="match status" value="1"/>
</dbReference>
<dbReference type="InterPro" id="IPR036043">
    <property type="entry name" value="Phosphoglycerate_kinase_sf"/>
</dbReference>
<dbReference type="FunFam" id="3.40.50.1260:FF:000007">
    <property type="entry name" value="Phosphoglycerate kinase"/>
    <property type="match status" value="1"/>
</dbReference>
<dbReference type="Proteomes" id="UP001221217">
    <property type="component" value="Unassembled WGS sequence"/>
</dbReference>
<feature type="binding site" evidence="12">
    <location>
        <position position="152"/>
    </location>
    <ligand>
        <name>(2R)-3-phosphoglycerate</name>
        <dbReference type="ChEBI" id="CHEBI:58272"/>
    </ligand>
</feature>
<accession>A0AAJ1IDE4</accession>
<name>A0AAJ1IDE4_9SPIO</name>
<dbReference type="FunFam" id="3.40.50.1260:FF:000006">
    <property type="entry name" value="Phosphoglycerate kinase"/>
    <property type="match status" value="1"/>
</dbReference>
<dbReference type="HAMAP" id="MF_00145">
    <property type="entry name" value="Phosphoglyc_kinase"/>
    <property type="match status" value="1"/>
</dbReference>
<evidence type="ECO:0000256" key="12">
    <source>
        <dbReference type="PIRSR" id="PIRSR000724-1"/>
    </source>
</evidence>
<dbReference type="AlphaFoldDB" id="A0AAJ1IDE4"/>
<comment type="subcellular location">
    <subcellularLocation>
        <location evidence="11">Cytoplasm</location>
    </subcellularLocation>
</comment>
<dbReference type="GO" id="GO:0005524">
    <property type="term" value="F:ATP binding"/>
    <property type="evidence" value="ECO:0007669"/>
    <property type="project" value="UniProtKB-KW"/>
</dbReference>
<dbReference type="EC" id="2.7.2.3" evidence="4 11"/>
<feature type="binding site" evidence="11 12">
    <location>
        <begin position="60"/>
        <end position="63"/>
    </location>
    <ligand>
        <name>substrate</name>
    </ligand>
</feature>
<evidence type="ECO:0000256" key="6">
    <source>
        <dbReference type="ARBA" id="ARBA00022679"/>
    </source>
</evidence>
<protein>
    <recommendedName>
        <fullName evidence="5 11">Phosphoglycerate kinase</fullName>
        <ecNumber evidence="4 11">2.7.2.3</ecNumber>
    </recommendedName>
</protein>
<evidence type="ECO:0000256" key="7">
    <source>
        <dbReference type="ARBA" id="ARBA00022741"/>
    </source>
</evidence>
<comment type="subunit">
    <text evidence="11">Monomer.</text>
</comment>
<dbReference type="PANTHER" id="PTHR11406:SF23">
    <property type="entry name" value="PHOSPHOGLYCERATE KINASE 1, CHLOROPLASTIC-RELATED"/>
    <property type="match status" value="1"/>
</dbReference>
<dbReference type="PANTHER" id="PTHR11406">
    <property type="entry name" value="PHOSPHOGLYCERATE KINASE"/>
    <property type="match status" value="1"/>
</dbReference>
<dbReference type="Pfam" id="PF00162">
    <property type="entry name" value="PGK"/>
    <property type="match status" value="1"/>
</dbReference>
<evidence type="ECO:0000256" key="10">
    <source>
        <dbReference type="ARBA" id="ARBA00023152"/>
    </source>
</evidence>
<keyword evidence="11" id="KW-0963">Cytoplasm</keyword>
<evidence type="ECO:0000256" key="1">
    <source>
        <dbReference type="ARBA" id="ARBA00000642"/>
    </source>
</evidence>
<evidence type="ECO:0000256" key="3">
    <source>
        <dbReference type="ARBA" id="ARBA00008982"/>
    </source>
</evidence>
<evidence type="ECO:0000313" key="16">
    <source>
        <dbReference type="Proteomes" id="UP001221217"/>
    </source>
</evidence>
<feature type="binding site" evidence="11 13">
    <location>
        <position position="202"/>
    </location>
    <ligand>
        <name>ATP</name>
        <dbReference type="ChEBI" id="CHEBI:30616"/>
    </ligand>
</feature>